<keyword evidence="1" id="KW-1133">Transmembrane helix</keyword>
<dbReference type="PANTHER" id="PTHR36844:SF1">
    <property type="entry name" value="PROTEASE PRSW"/>
    <property type="match status" value="1"/>
</dbReference>
<dbReference type="GO" id="GO:0008237">
    <property type="term" value="F:metallopeptidase activity"/>
    <property type="evidence" value="ECO:0007669"/>
    <property type="project" value="UniProtKB-KW"/>
</dbReference>
<keyword evidence="1" id="KW-0472">Membrane</keyword>
<proteinExistence type="predicted"/>
<dbReference type="Proteomes" id="UP000371423">
    <property type="component" value="Unassembled WGS sequence"/>
</dbReference>
<keyword evidence="3" id="KW-0378">Hydrolase</keyword>
<evidence type="ECO:0000313" key="6">
    <source>
        <dbReference type="Proteomes" id="UP000414364"/>
    </source>
</evidence>
<evidence type="ECO:0000313" key="4">
    <source>
        <dbReference type="EMBL" id="MQS97411.1"/>
    </source>
</evidence>
<keyword evidence="3" id="KW-0645">Protease</keyword>
<feature type="transmembrane region" description="Helical" evidence="1">
    <location>
        <begin position="247"/>
        <end position="267"/>
    </location>
</feature>
<evidence type="ECO:0000259" key="2">
    <source>
        <dbReference type="Pfam" id="PF13240"/>
    </source>
</evidence>
<feature type="transmembrane region" description="Helical" evidence="1">
    <location>
        <begin position="186"/>
        <end position="205"/>
    </location>
</feature>
<dbReference type="PANTHER" id="PTHR36844">
    <property type="entry name" value="PROTEASE PRSW"/>
    <property type="match status" value="1"/>
</dbReference>
<evidence type="ECO:0000313" key="3">
    <source>
        <dbReference type="EMBL" id="MQS75334.1"/>
    </source>
</evidence>
<dbReference type="Proteomes" id="UP000414364">
    <property type="component" value="Unassembled WGS sequence"/>
</dbReference>
<feature type="transmembrane region" description="Helical" evidence="1">
    <location>
        <begin position="319"/>
        <end position="338"/>
    </location>
</feature>
<dbReference type="Pfam" id="PF13367">
    <property type="entry name" value="PrsW-protease"/>
    <property type="match status" value="1"/>
</dbReference>
<dbReference type="GO" id="GO:0006508">
    <property type="term" value="P:proteolysis"/>
    <property type="evidence" value="ECO:0007669"/>
    <property type="project" value="UniProtKB-KW"/>
</dbReference>
<sequence length="384" mass="42774">MEDKEDFIFCTNCGTKNKADSKFCTKCGQPLVTITDEGIETDDSQAAQEIPHQSIIDSATSHLNSWTGGQGSVKVSWKEFFGQVFKPHTEKEAEEIFSAGTEKTTPSLQEISNDKVQPWLFSRILVTILLAGILLSVLTTLNTGNRMGDQIAMLVVIAIAVPMSALVLFFETNVYKNISFYRVGKIMLIGGILSLIVSIIGYHVLPNDNSLSFFSVLLIGFIEETAKVLVAAYFVRKLNVNRILNGLLIGAAVGTGFSAFENIQYMVDGYQLVSMETALQRTLLSISDHTEWCAIATAALVIAKGTGKLTSNSFWDMRFLRFFGLVMIIHMLWDWSLFDSFTNVRYIVLAIITWVTVFVMIHAGLNEVKRLQLNYQNDEQNEGD</sequence>
<dbReference type="InterPro" id="IPR026870">
    <property type="entry name" value="Zinc_ribbon_dom"/>
</dbReference>
<feature type="domain" description="Zinc-ribbon" evidence="2">
    <location>
        <begin position="9"/>
        <end position="31"/>
    </location>
</feature>
<name>A0A5P0ZM96_9LACO</name>
<comment type="caution">
    <text evidence="3">The sequence shown here is derived from an EMBL/GenBank/DDBJ whole genome shotgun (WGS) entry which is preliminary data.</text>
</comment>
<dbReference type="RefSeq" id="WP_153384744.1">
    <property type="nucleotide sequence ID" value="NZ_VDFO01000018.1"/>
</dbReference>
<dbReference type="OrthoDB" id="153483at2"/>
<accession>A0A5P0ZM96</accession>
<feature type="transmembrane region" description="Helical" evidence="1">
    <location>
        <begin position="120"/>
        <end position="139"/>
    </location>
</feature>
<evidence type="ECO:0000313" key="5">
    <source>
        <dbReference type="Proteomes" id="UP000371423"/>
    </source>
</evidence>
<organism evidence="3 6">
    <name type="scientific">Companilactobacillus halodurans</name>
    <dbReference type="NCBI Taxonomy" id="2584183"/>
    <lineage>
        <taxon>Bacteria</taxon>
        <taxon>Bacillati</taxon>
        <taxon>Bacillota</taxon>
        <taxon>Bacilli</taxon>
        <taxon>Lactobacillales</taxon>
        <taxon>Lactobacillaceae</taxon>
        <taxon>Companilactobacillus</taxon>
    </lineage>
</organism>
<protein>
    <submittedName>
        <fullName evidence="3">PrsW family intramembrane metalloprotease</fullName>
    </submittedName>
</protein>
<keyword evidence="3" id="KW-0482">Metalloprotease</keyword>
<feature type="transmembrane region" description="Helical" evidence="1">
    <location>
        <begin position="211"/>
        <end position="235"/>
    </location>
</feature>
<evidence type="ECO:0000256" key="1">
    <source>
        <dbReference type="SAM" id="Phobius"/>
    </source>
</evidence>
<reference evidence="5 6" key="1">
    <citation type="journal article" date="2019" name="Syst. Appl. Microbiol.">
        <title>Polyphasic characterization of two novel Lactobacillus spp. isolated from blown salami packages: Description of Lactobacillus halodurans sp. nov. and Lactobacillus salsicarnum sp. nov.</title>
        <authorList>
            <person name="Schuster J.A."/>
            <person name="Klingl A."/>
            <person name="Vogel R.F."/>
            <person name="Ehrmann M.A."/>
        </authorList>
    </citation>
    <scope>NUCLEOTIDE SEQUENCE [LARGE SCALE GENOMIC DNA]</scope>
    <source>
        <strain evidence="4 5">TMW 1.1920</strain>
        <strain evidence="3 6">TMW 1.2172</strain>
    </source>
</reference>
<dbReference type="Pfam" id="PF13240">
    <property type="entry name" value="Zn_Ribbon_1"/>
    <property type="match status" value="1"/>
</dbReference>
<keyword evidence="5" id="KW-1185">Reference proteome</keyword>
<gene>
    <name evidence="4" type="ORF">FHL05_05850</name>
    <name evidence="3" type="ORF">FHL06_02855</name>
</gene>
<feature type="transmembrane region" description="Helical" evidence="1">
    <location>
        <begin position="151"/>
        <end position="174"/>
    </location>
</feature>
<dbReference type="AlphaFoldDB" id="A0A5P0ZM96"/>
<keyword evidence="1" id="KW-0812">Transmembrane</keyword>
<dbReference type="EMBL" id="VDFO01000018">
    <property type="protein sequence ID" value="MQS97411.1"/>
    <property type="molecule type" value="Genomic_DNA"/>
</dbReference>
<feature type="transmembrane region" description="Helical" evidence="1">
    <location>
        <begin position="344"/>
        <end position="365"/>
    </location>
</feature>
<dbReference type="EMBL" id="VDFP01000003">
    <property type="protein sequence ID" value="MQS75334.1"/>
    <property type="molecule type" value="Genomic_DNA"/>
</dbReference>
<dbReference type="InterPro" id="IPR026898">
    <property type="entry name" value="PrsW"/>
</dbReference>